<dbReference type="Gene3D" id="3.30.1360.170">
    <property type="match status" value="1"/>
</dbReference>
<proteinExistence type="predicted"/>
<dbReference type="GO" id="GO:0006231">
    <property type="term" value="P:dTMP biosynthetic process"/>
    <property type="evidence" value="ECO:0007669"/>
    <property type="project" value="InterPro"/>
</dbReference>
<evidence type="ECO:0000313" key="1">
    <source>
        <dbReference type="EMBL" id="SVD84099.1"/>
    </source>
</evidence>
<dbReference type="GO" id="GO:0050797">
    <property type="term" value="F:thymidylate synthase (FAD) activity"/>
    <property type="evidence" value="ECO:0007669"/>
    <property type="project" value="InterPro"/>
</dbReference>
<accession>A0A382YM85</accession>
<gene>
    <name evidence="1" type="ORF">METZ01_LOCUS436953</name>
</gene>
<dbReference type="EMBL" id="UINC01176800">
    <property type="protein sequence ID" value="SVD84099.1"/>
    <property type="molecule type" value="Genomic_DNA"/>
</dbReference>
<dbReference type="Pfam" id="PF02511">
    <property type="entry name" value="Thy1"/>
    <property type="match status" value="1"/>
</dbReference>
<organism evidence="1">
    <name type="scientific">marine metagenome</name>
    <dbReference type="NCBI Taxonomy" id="408172"/>
    <lineage>
        <taxon>unclassified sequences</taxon>
        <taxon>metagenomes</taxon>
        <taxon>ecological metagenomes</taxon>
    </lineage>
</organism>
<reference evidence="1" key="1">
    <citation type="submission" date="2018-05" db="EMBL/GenBank/DDBJ databases">
        <authorList>
            <person name="Lanie J.A."/>
            <person name="Ng W.-L."/>
            <person name="Kazmierczak K.M."/>
            <person name="Andrzejewski T.M."/>
            <person name="Davidsen T.M."/>
            <person name="Wayne K.J."/>
            <person name="Tettelin H."/>
            <person name="Glass J.I."/>
            <person name="Rusch D."/>
            <person name="Podicherti R."/>
            <person name="Tsui H.-C.T."/>
            <person name="Winkler M.E."/>
        </authorList>
    </citation>
    <scope>NUCLEOTIDE SEQUENCE</scope>
</reference>
<dbReference type="InterPro" id="IPR036098">
    <property type="entry name" value="Thymidylate_synthase_ThyX_sf"/>
</dbReference>
<feature type="non-terminal residue" evidence="1">
    <location>
        <position position="97"/>
    </location>
</feature>
<protein>
    <submittedName>
        <fullName evidence="1">Uncharacterized protein</fullName>
    </submittedName>
</protein>
<dbReference type="AlphaFoldDB" id="A0A382YM85"/>
<dbReference type="GO" id="GO:0050660">
    <property type="term" value="F:flavin adenine dinucleotide binding"/>
    <property type="evidence" value="ECO:0007669"/>
    <property type="project" value="InterPro"/>
</dbReference>
<dbReference type="InterPro" id="IPR003669">
    <property type="entry name" value="Thymidylate_synthase_ThyX"/>
</dbReference>
<name>A0A382YM85_9ZZZZ</name>
<dbReference type="SUPFAM" id="SSF69796">
    <property type="entry name" value="Thymidylate synthase-complementing protein Thy1"/>
    <property type="match status" value="1"/>
</dbReference>
<sequence length="97" mass="10920">VKVILEPKVTVVSKVNFLEHPEYKVPDDGDNFTRLGAFAAKGCYDSFGEEGRANKDNQSAILEYRHGSVLEHLNITLFIEGITRGLSLELNRHRTFS</sequence>
<feature type="non-terminal residue" evidence="1">
    <location>
        <position position="1"/>
    </location>
</feature>